<organism evidence="1 2">
    <name type="scientific">Auriscalpium vulgare</name>
    <dbReference type="NCBI Taxonomy" id="40419"/>
    <lineage>
        <taxon>Eukaryota</taxon>
        <taxon>Fungi</taxon>
        <taxon>Dikarya</taxon>
        <taxon>Basidiomycota</taxon>
        <taxon>Agaricomycotina</taxon>
        <taxon>Agaricomycetes</taxon>
        <taxon>Russulales</taxon>
        <taxon>Auriscalpiaceae</taxon>
        <taxon>Auriscalpium</taxon>
    </lineage>
</organism>
<reference evidence="1" key="1">
    <citation type="submission" date="2021-02" db="EMBL/GenBank/DDBJ databases">
        <authorList>
            <consortium name="DOE Joint Genome Institute"/>
            <person name="Ahrendt S."/>
            <person name="Looney B.P."/>
            <person name="Miyauchi S."/>
            <person name="Morin E."/>
            <person name="Drula E."/>
            <person name="Courty P.E."/>
            <person name="Chicoki N."/>
            <person name="Fauchery L."/>
            <person name="Kohler A."/>
            <person name="Kuo A."/>
            <person name="Labutti K."/>
            <person name="Pangilinan J."/>
            <person name="Lipzen A."/>
            <person name="Riley R."/>
            <person name="Andreopoulos W."/>
            <person name="He G."/>
            <person name="Johnson J."/>
            <person name="Barry K.W."/>
            <person name="Grigoriev I.V."/>
            <person name="Nagy L."/>
            <person name="Hibbett D."/>
            <person name="Henrissat B."/>
            <person name="Matheny P.B."/>
            <person name="Labbe J."/>
            <person name="Martin F."/>
        </authorList>
    </citation>
    <scope>NUCLEOTIDE SEQUENCE</scope>
    <source>
        <strain evidence="1">FP105234-sp</strain>
    </source>
</reference>
<dbReference type="EMBL" id="MU275889">
    <property type="protein sequence ID" value="KAI0048313.1"/>
    <property type="molecule type" value="Genomic_DNA"/>
</dbReference>
<name>A0ACB8RVW6_9AGAM</name>
<dbReference type="Proteomes" id="UP000814033">
    <property type="component" value="Unassembled WGS sequence"/>
</dbReference>
<comment type="caution">
    <text evidence="1">The sequence shown here is derived from an EMBL/GenBank/DDBJ whole genome shotgun (WGS) entry which is preliminary data.</text>
</comment>
<accession>A0ACB8RVW6</accession>
<keyword evidence="2" id="KW-1185">Reference proteome</keyword>
<sequence length="213" mass="23492">MMRRMLRIPFFRTIVPSRPLLPVSRLASKEVRSLTRIPRISSTRLFHSSSPVRLSSPPPSPSHDTNEPTTLSARLKTLIKGYGWYALGVYAAVSVVDFGLSFAGINLLGAEYVSSVVASAKDYVYGLVYSRPPEPGREGIEDAAKGAAAGQDGEGLYAMLVLAYIVHKTLMPVRIGVTAAFTPRLVRWLRQRGWAGGEGTKRAAREMRERFRD</sequence>
<proteinExistence type="predicted"/>
<gene>
    <name evidence="1" type="ORF">FA95DRAFT_1558202</name>
</gene>
<protein>
    <submittedName>
        <fullName evidence="1">Uncharacterized protein</fullName>
    </submittedName>
</protein>
<evidence type="ECO:0000313" key="2">
    <source>
        <dbReference type="Proteomes" id="UP000814033"/>
    </source>
</evidence>
<reference evidence="1" key="2">
    <citation type="journal article" date="2022" name="New Phytol.">
        <title>Evolutionary transition to the ectomycorrhizal habit in the genomes of a hyperdiverse lineage of mushroom-forming fungi.</title>
        <authorList>
            <person name="Looney B."/>
            <person name="Miyauchi S."/>
            <person name="Morin E."/>
            <person name="Drula E."/>
            <person name="Courty P.E."/>
            <person name="Kohler A."/>
            <person name="Kuo A."/>
            <person name="LaButti K."/>
            <person name="Pangilinan J."/>
            <person name="Lipzen A."/>
            <person name="Riley R."/>
            <person name="Andreopoulos W."/>
            <person name="He G."/>
            <person name="Johnson J."/>
            <person name="Nolan M."/>
            <person name="Tritt A."/>
            <person name="Barry K.W."/>
            <person name="Grigoriev I.V."/>
            <person name="Nagy L.G."/>
            <person name="Hibbett D."/>
            <person name="Henrissat B."/>
            <person name="Matheny P.B."/>
            <person name="Labbe J."/>
            <person name="Martin F.M."/>
        </authorList>
    </citation>
    <scope>NUCLEOTIDE SEQUENCE</scope>
    <source>
        <strain evidence="1">FP105234-sp</strain>
    </source>
</reference>
<evidence type="ECO:0000313" key="1">
    <source>
        <dbReference type="EMBL" id="KAI0048313.1"/>
    </source>
</evidence>